<sequence>MTDIISYRLSATGMWGYSYYLGSEKIGETTCQISTSSTVRVTGEDIAWYSQFKIDTDIVPGVSRRIKDNLTGEELYRIIFWQPGLYEFSARTDTGGWSMTVEERNGMYMFGRNGMPVSAITERITETDWIPPTGLQVEPAFQTRFFEQEDSPGFMMMVLSFPALKMI</sequence>
<dbReference type="Proteomes" id="UP000192328">
    <property type="component" value="Unassembled WGS sequence"/>
</dbReference>
<organism evidence="1 2">
    <name type="scientific">Aristaeella lactis</name>
    <dbReference type="NCBI Taxonomy" id="3046383"/>
    <lineage>
        <taxon>Bacteria</taxon>
        <taxon>Bacillati</taxon>
        <taxon>Bacillota</taxon>
        <taxon>Clostridia</taxon>
        <taxon>Eubacteriales</taxon>
        <taxon>Aristaeellaceae</taxon>
        <taxon>Aristaeella</taxon>
    </lineage>
</organism>
<keyword evidence="2" id="KW-1185">Reference proteome</keyword>
<name>A0AC61PI38_9FIRM</name>
<evidence type="ECO:0000313" key="1">
    <source>
        <dbReference type="EMBL" id="SMC38122.1"/>
    </source>
</evidence>
<comment type="caution">
    <text evidence="1">The sequence shown here is derived from an EMBL/GenBank/DDBJ whole genome shotgun (WGS) entry which is preliminary data.</text>
</comment>
<dbReference type="EMBL" id="FWXZ01000001">
    <property type="protein sequence ID" value="SMC38122.1"/>
    <property type="molecule type" value="Genomic_DNA"/>
</dbReference>
<protein>
    <submittedName>
        <fullName evidence="1">Uncharacterized protein</fullName>
    </submittedName>
</protein>
<accession>A0AC61PI38</accession>
<evidence type="ECO:0000313" key="2">
    <source>
        <dbReference type="Proteomes" id="UP000192328"/>
    </source>
</evidence>
<reference evidence="1" key="1">
    <citation type="submission" date="2017-04" db="EMBL/GenBank/DDBJ databases">
        <authorList>
            <person name="Varghese N."/>
            <person name="Submissions S."/>
        </authorList>
    </citation>
    <scope>NUCLEOTIDE SEQUENCE</scope>
    <source>
        <strain evidence="1">WTE2008</strain>
    </source>
</reference>
<gene>
    <name evidence="1" type="ORF">SAMN06297397_0440</name>
</gene>
<proteinExistence type="predicted"/>